<sequence>MVYLQLFKGLADGSVFVKDSNGYRALEDELIDIEYWTNHKHRLLAELNMPLLSMSITTLLSRLEASLEQKYIDVNQRIETGENAALKLRYNKRKELVKWTLPYVRLDDGINNPFYEKLPVSGIGDVLRFVDEQTDFLAAFTHLQPKYAKSIPEAEVLNACILANATGLETKKMKDISDIKEKDLDNVNKNFQRSQTLSAASDVIMNHTAKLPIFNQYNLSDYGVHASVDGQKFTTRYNTIKSRYSKKYFGTMRGLVMYTLSANHMPLCLKVIGANEHESHFLLDIVESNTSDVEVTAVSGDMHSINRVNFALMNLFGYKFMPRFTQIAETANNRLVGFNNVSSYEKYILKPSKQVDKALIIKEWDNILRILVSLALKQTTQSQVVRKLSSFKTNATLKALIALDQIMMSDYLLDYIDSQEMRSVVQASLCRGESYHQLSGTIAKVSGGKSLRGKNEIELDIAAESIRLIANAVIFYNATLLAYLYQFYLKAEPDKANKISRLSPVAWQHISFIGKYEFYNRRVSINIQEVIDYFMSDSEINFLAAA</sequence>
<reference evidence="2 3" key="1">
    <citation type="submission" date="2016-03" db="EMBL/GenBank/DDBJ databases">
        <title>Complete genome sequence of Shewanella psychrophila WP2, a deep sea bacterium isolated from west Pacific sediment.</title>
        <authorList>
            <person name="Xu G."/>
            <person name="Jian H."/>
        </authorList>
    </citation>
    <scope>NUCLEOTIDE SEQUENCE [LARGE SCALE GENOMIC DNA]</scope>
    <source>
        <strain evidence="2 3">WP2</strain>
    </source>
</reference>
<dbReference type="GO" id="GO:0004803">
    <property type="term" value="F:transposase activity"/>
    <property type="evidence" value="ECO:0007669"/>
    <property type="project" value="InterPro"/>
</dbReference>
<dbReference type="RefSeq" id="WP_077754598.1">
    <property type="nucleotide sequence ID" value="NZ_CP014782.1"/>
</dbReference>
<proteinExistence type="predicted"/>
<name>A0A1S6HVZ1_9GAMM</name>
<dbReference type="Proteomes" id="UP000189545">
    <property type="component" value="Chromosome"/>
</dbReference>
<dbReference type="Pfam" id="PF01526">
    <property type="entry name" value="DDE_Tnp_Tn3"/>
    <property type="match status" value="1"/>
</dbReference>
<dbReference type="AlphaFoldDB" id="A0A1S6HVZ1"/>
<keyword evidence="3" id="KW-1185">Reference proteome</keyword>
<gene>
    <name evidence="2" type="ORF">Sps_04663</name>
</gene>
<dbReference type="OrthoDB" id="5292689at2"/>
<dbReference type="STRING" id="225848.Sps_04663"/>
<dbReference type="GO" id="GO:0006313">
    <property type="term" value="P:DNA transposition"/>
    <property type="evidence" value="ECO:0007669"/>
    <property type="project" value="InterPro"/>
</dbReference>
<feature type="domain" description="Tn3 transposase DDE" evidence="1">
    <location>
        <begin position="125"/>
        <end position="516"/>
    </location>
</feature>
<evidence type="ECO:0000313" key="2">
    <source>
        <dbReference type="EMBL" id="AQS39746.1"/>
    </source>
</evidence>
<protein>
    <submittedName>
        <fullName evidence="2">Transposase, TnpA family</fullName>
    </submittedName>
</protein>
<dbReference type="KEGG" id="spsw:Sps_04663"/>
<accession>A0A1S6HVZ1</accession>
<evidence type="ECO:0000313" key="3">
    <source>
        <dbReference type="Proteomes" id="UP000189545"/>
    </source>
</evidence>
<evidence type="ECO:0000259" key="1">
    <source>
        <dbReference type="Pfam" id="PF01526"/>
    </source>
</evidence>
<organism evidence="2 3">
    <name type="scientific">Shewanella psychrophila</name>
    <dbReference type="NCBI Taxonomy" id="225848"/>
    <lineage>
        <taxon>Bacteria</taxon>
        <taxon>Pseudomonadati</taxon>
        <taxon>Pseudomonadota</taxon>
        <taxon>Gammaproteobacteria</taxon>
        <taxon>Alteromonadales</taxon>
        <taxon>Shewanellaceae</taxon>
        <taxon>Shewanella</taxon>
    </lineage>
</organism>
<dbReference type="InterPro" id="IPR002513">
    <property type="entry name" value="Tn3_Tnp_DDE_dom"/>
</dbReference>
<dbReference type="EMBL" id="CP014782">
    <property type="protein sequence ID" value="AQS39746.1"/>
    <property type="molecule type" value="Genomic_DNA"/>
</dbReference>